<dbReference type="EMBL" id="CADCUA010000400">
    <property type="protein sequence ID" value="CAA9328905.1"/>
    <property type="molecule type" value="Genomic_DNA"/>
</dbReference>
<evidence type="ECO:0000313" key="1">
    <source>
        <dbReference type="EMBL" id="CAA9328905.1"/>
    </source>
</evidence>
<name>A0A6J4LCD9_9GAMM</name>
<reference evidence="1" key="1">
    <citation type="submission" date="2020-02" db="EMBL/GenBank/DDBJ databases">
        <authorList>
            <person name="Meier V. D."/>
        </authorList>
    </citation>
    <scope>NUCLEOTIDE SEQUENCE</scope>
    <source>
        <strain evidence="1">AVDCRST_MAG71</strain>
    </source>
</reference>
<dbReference type="AlphaFoldDB" id="A0A6J4LCD9"/>
<protein>
    <submittedName>
        <fullName evidence="1">Uncharacterized protein</fullName>
    </submittedName>
</protein>
<sequence length="40" mass="4778">MSKSALQVSFDLKRLLHAARRMRRPARIAGRVERQMREVR</sequence>
<proteinExistence type="predicted"/>
<gene>
    <name evidence="1" type="ORF">AVDCRST_MAG71-1701</name>
</gene>
<accession>A0A6J4LCD9</accession>
<organism evidence="1">
    <name type="scientific">uncultured Lysobacter sp</name>
    <dbReference type="NCBI Taxonomy" id="271060"/>
    <lineage>
        <taxon>Bacteria</taxon>
        <taxon>Pseudomonadati</taxon>
        <taxon>Pseudomonadota</taxon>
        <taxon>Gammaproteobacteria</taxon>
        <taxon>Lysobacterales</taxon>
        <taxon>Lysobacteraceae</taxon>
        <taxon>Lysobacter</taxon>
        <taxon>environmental samples</taxon>
    </lineage>
</organism>